<name>A0ABR8VA69_9BACT</name>
<comment type="caution">
    <text evidence="3">The sequence shown here is derived from an EMBL/GenBank/DDBJ whole genome shotgun (WGS) entry which is preliminary data.</text>
</comment>
<feature type="signal peptide" evidence="2">
    <location>
        <begin position="1"/>
        <end position="20"/>
    </location>
</feature>
<keyword evidence="2" id="KW-0732">Signal</keyword>
<dbReference type="InterPro" id="IPR005322">
    <property type="entry name" value="Peptidase_C69"/>
</dbReference>
<protein>
    <recommendedName>
        <fullName evidence="1">Dipeptidase</fullName>
        <ecNumber evidence="1">3.4.-.-</ecNumber>
    </recommendedName>
</protein>
<organism evidence="3 4">
    <name type="scientific">Phocaeicola faecium</name>
    <dbReference type="NCBI Taxonomy" id="2762213"/>
    <lineage>
        <taxon>Bacteria</taxon>
        <taxon>Pseudomonadati</taxon>
        <taxon>Bacteroidota</taxon>
        <taxon>Bacteroidia</taxon>
        <taxon>Bacteroidales</taxon>
        <taxon>Bacteroidaceae</taxon>
        <taxon>Phocaeicola</taxon>
    </lineage>
</organism>
<dbReference type="EC" id="3.4.-.-" evidence="1"/>
<dbReference type="PANTHER" id="PTHR12994">
    <property type="entry name" value="SECERNIN"/>
    <property type="match status" value="1"/>
</dbReference>
<keyword evidence="1" id="KW-0645">Protease</keyword>
<reference evidence="3 4" key="1">
    <citation type="submission" date="2020-08" db="EMBL/GenBank/DDBJ databases">
        <title>A Genomic Blueprint of the Chicken Gut Microbiome.</title>
        <authorList>
            <person name="Gilroy R."/>
            <person name="Ravi A."/>
            <person name="Getino M."/>
            <person name="Pursley I."/>
            <person name="Horton D.L."/>
            <person name="Alikhan N.-F."/>
            <person name="Baker D."/>
            <person name="Gharbi K."/>
            <person name="Hall N."/>
            <person name="Watson M."/>
            <person name="Adriaenssens E.M."/>
            <person name="Foster-Nyarko E."/>
            <person name="Jarju S."/>
            <person name="Secka A."/>
            <person name="Antonio M."/>
            <person name="Oren A."/>
            <person name="Chaudhuri R."/>
            <person name="La Ragione R.M."/>
            <person name="Hildebrand F."/>
            <person name="Pallen M.J."/>
        </authorList>
    </citation>
    <scope>NUCLEOTIDE SEQUENCE [LARGE SCALE GENOMIC DNA]</scope>
    <source>
        <strain evidence="3 4">Sa1YUN3</strain>
    </source>
</reference>
<evidence type="ECO:0000256" key="1">
    <source>
        <dbReference type="RuleBase" id="RU364089"/>
    </source>
</evidence>
<dbReference type="Gene3D" id="3.60.60.10">
    <property type="entry name" value="Penicillin V Acylase, Chain A"/>
    <property type="match status" value="1"/>
</dbReference>
<gene>
    <name evidence="3" type="ORF">H9626_05380</name>
</gene>
<proteinExistence type="inferred from homology"/>
<comment type="catalytic activity">
    <reaction evidence="1">
        <text>an L-aminoacyl-L-amino acid + H2O = 2 an L-alpha-amino acid</text>
        <dbReference type="Rhea" id="RHEA:48940"/>
        <dbReference type="ChEBI" id="CHEBI:15377"/>
        <dbReference type="ChEBI" id="CHEBI:59869"/>
        <dbReference type="ChEBI" id="CHEBI:77460"/>
    </reaction>
</comment>
<keyword evidence="1" id="KW-0378">Hydrolase</keyword>
<keyword evidence="1" id="KW-0224">Dipeptidase</keyword>
<dbReference type="Proteomes" id="UP000616346">
    <property type="component" value="Unassembled WGS sequence"/>
</dbReference>
<evidence type="ECO:0000256" key="2">
    <source>
        <dbReference type="SAM" id="SignalP"/>
    </source>
</evidence>
<evidence type="ECO:0000313" key="4">
    <source>
        <dbReference type="Proteomes" id="UP000616346"/>
    </source>
</evidence>
<dbReference type="PANTHER" id="PTHR12994:SF17">
    <property type="entry name" value="LD30995P"/>
    <property type="match status" value="1"/>
</dbReference>
<evidence type="ECO:0000313" key="3">
    <source>
        <dbReference type="EMBL" id="MBD8001651.1"/>
    </source>
</evidence>
<comment type="similarity">
    <text evidence="1">Belongs to the peptidase C69 family.</text>
</comment>
<sequence>MKIHSTLFVIGMAFSQIITAQTNLFHDPDCCTSIMVGREASADGSVMTSHTCDSWYRTWVNVVPARTYERDTTMNIYNGRMHTEFPEDQTNLTVKGTIPQTKHTYAFLDTSYPCLNEKQLAMGETTISGRDTLRNEKGMFMIEELARVALERCSTARQAIRLMGELVKEYGYGDYGECLTIADPKEVWHFEVFGEGPDKVGGVWAAVRIPDGEVGISANISRISTLNLKDKDNYMASDNVFDVARKLKLWDGKEPFKFWRAYGGPNYAGKWQSFSIREYFVLSRLAPSLKLSMDSEELPLSVKPEKKLSAADVMALLRQTYEGTEWDVTRNLKVVKKDYKTGQTDTIISPRANPWMRSDEVQMLNGIKNGAVTSYRNISVPQCAYSTVIQLRSWLPDAVGGVCWFSMDNPGQSPRVPIFCGTTDLPAIYKICGNHRYREDSALWHYRRANKLATVRWGNARGIMEANIRHFEEKGFNELPMVEARYQDLLKAKGEEAAKAYLTDYTKDFIGATILRWDEMAAKYWNDYRFGF</sequence>
<feature type="chain" id="PRO_5047327645" description="Dipeptidase" evidence="2">
    <location>
        <begin position="21"/>
        <end position="532"/>
    </location>
</feature>
<dbReference type="Pfam" id="PF03577">
    <property type="entry name" value="Peptidase_C69"/>
    <property type="match status" value="1"/>
</dbReference>
<accession>A0ABR8VA69</accession>
<keyword evidence="4" id="KW-1185">Reference proteome</keyword>
<dbReference type="EMBL" id="JACSPQ010000001">
    <property type="protein sequence ID" value="MBD8001651.1"/>
    <property type="molecule type" value="Genomic_DNA"/>
</dbReference>